<evidence type="ECO:0000313" key="3">
    <source>
        <dbReference type="Proteomes" id="UP000887226"/>
    </source>
</evidence>
<evidence type="ECO:0000256" key="1">
    <source>
        <dbReference type="ARBA" id="ARBA00022801"/>
    </source>
</evidence>
<reference evidence="2" key="1">
    <citation type="journal article" date="2021" name="IMA Fungus">
        <title>Genomic characterization of three marine fungi, including Emericellopsis atlantica sp. nov. with signatures of a generalist lifestyle and marine biomass degradation.</title>
        <authorList>
            <person name="Hagestad O.C."/>
            <person name="Hou L."/>
            <person name="Andersen J.H."/>
            <person name="Hansen E.H."/>
            <person name="Altermark B."/>
            <person name="Li C."/>
            <person name="Kuhnert E."/>
            <person name="Cox R.J."/>
            <person name="Crous P.W."/>
            <person name="Spatafora J.W."/>
            <person name="Lail K."/>
            <person name="Amirebrahimi M."/>
            <person name="Lipzen A."/>
            <person name="Pangilinan J."/>
            <person name="Andreopoulos W."/>
            <person name="Hayes R.D."/>
            <person name="Ng V."/>
            <person name="Grigoriev I.V."/>
            <person name="Jackson S.A."/>
            <person name="Sutton T.D.S."/>
            <person name="Dobson A.D.W."/>
            <person name="Rama T."/>
        </authorList>
    </citation>
    <scope>NUCLEOTIDE SEQUENCE</scope>
    <source>
        <strain evidence="2">TRa3180A</strain>
    </source>
</reference>
<dbReference type="GO" id="GO:0008448">
    <property type="term" value="F:N-acetylglucosamine-6-phosphate deacetylase activity"/>
    <property type="evidence" value="ECO:0007669"/>
    <property type="project" value="TreeGrafter"/>
</dbReference>
<comment type="caution">
    <text evidence="2">The sequence shown here is derived from an EMBL/GenBank/DDBJ whole genome shotgun (WGS) entry which is preliminary data.</text>
</comment>
<dbReference type="AlphaFoldDB" id="A0A9P7ZBE8"/>
<protein>
    <recommendedName>
        <fullName evidence="4">N-acetylglucosamine-6-phosphate deacetylase</fullName>
    </recommendedName>
</protein>
<keyword evidence="3" id="KW-1185">Reference proteome</keyword>
<name>A0A9P7ZBE8_9HELO</name>
<dbReference type="PANTHER" id="PTHR11113:SF4">
    <property type="entry name" value="N-ACETYLGLUCOSAMINE-6-PHOSPHATE DEACETYLASE"/>
    <property type="match status" value="1"/>
</dbReference>
<dbReference type="InterPro" id="IPR032466">
    <property type="entry name" value="Metal_Hydrolase"/>
</dbReference>
<sequence length="103" mass="10950">MHIPSSSSVDGIYGSGNIDAIRIVTLAPELPEELDLIQILTQHGLQVSIGHSAATYAQGAAGIEAGASLLTHTFNAMNSLHHREPGLPGKIAFQLVQEVDFHR</sequence>
<dbReference type="EMBL" id="MU253740">
    <property type="protein sequence ID" value="KAG9248994.1"/>
    <property type="molecule type" value="Genomic_DNA"/>
</dbReference>
<dbReference type="Gene3D" id="3.20.20.140">
    <property type="entry name" value="Metal-dependent hydrolases"/>
    <property type="match status" value="1"/>
</dbReference>
<gene>
    <name evidence="2" type="ORF">BJ878DRAFT_485695</name>
</gene>
<evidence type="ECO:0000313" key="2">
    <source>
        <dbReference type="EMBL" id="KAG9248994.1"/>
    </source>
</evidence>
<dbReference type="SUPFAM" id="SSF51556">
    <property type="entry name" value="Metallo-dependent hydrolases"/>
    <property type="match status" value="1"/>
</dbReference>
<keyword evidence="1" id="KW-0378">Hydrolase</keyword>
<dbReference type="OrthoDB" id="10264777at2759"/>
<dbReference type="Proteomes" id="UP000887226">
    <property type="component" value="Unassembled WGS sequence"/>
</dbReference>
<dbReference type="GO" id="GO:0006046">
    <property type="term" value="P:N-acetylglucosamine catabolic process"/>
    <property type="evidence" value="ECO:0007669"/>
    <property type="project" value="TreeGrafter"/>
</dbReference>
<evidence type="ECO:0008006" key="4">
    <source>
        <dbReference type="Google" id="ProtNLM"/>
    </source>
</evidence>
<proteinExistence type="predicted"/>
<organism evidence="2 3">
    <name type="scientific">Calycina marina</name>
    <dbReference type="NCBI Taxonomy" id="1763456"/>
    <lineage>
        <taxon>Eukaryota</taxon>
        <taxon>Fungi</taxon>
        <taxon>Dikarya</taxon>
        <taxon>Ascomycota</taxon>
        <taxon>Pezizomycotina</taxon>
        <taxon>Leotiomycetes</taxon>
        <taxon>Helotiales</taxon>
        <taxon>Pezizellaceae</taxon>
        <taxon>Calycina</taxon>
    </lineage>
</organism>
<dbReference type="PANTHER" id="PTHR11113">
    <property type="entry name" value="N-ACETYLGLUCOSAMINE-6-PHOSPHATE DEACETYLASE"/>
    <property type="match status" value="1"/>
</dbReference>
<accession>A0A9P7ZBE8</accession>